<evidence type="ECO:0000313" key="2">
    <source>
        <dbReference type="EMBL" id="RVX11874.1"/>
    </source>
</evidence>
<dbReference type="GO" id="GO:0020037">
    <property type="term" value="F:heme binding"/>
    <property type="evidence" value="ECO:0007669"/>
    <property type="project" value="InterPro"/>
</dbReference>
<name>A0A438JSD6_VITVI</name>
<evidence type="ECO:0000256" key="1">
    <source>
        <dbReference type="ARBA" id="ARBA00010617"/>
    </source>
</evidence>
<accession>A0A438JSD6</accession>
<dbReference type="PANTHER" id="PTHR47950:SF14">
    <property type="entry name" value="CYTOCHROME P450 76A2-LIKE ISOFORM X1"/>
    <property type="match status" value="1"/>
</dbReference>
<protein>
    <submittedName>
        <fullName evidence="2">Cytochrome P450 76A2</fullName>
    </submittedName>
</protein>
<comment type="similarity">
    <text evidence="1">Belongs to the cytochrome P450 family.</text>
</comment>
<dbReference type="OrthoDB" id="2789670at2759"/>
<dbReference type="Proteomes" id="UP000288805">
    <property type="component" value="Unassembled WGS sequence"/>
</dbReference>
<proteinExistence type="inferred from homology"/>
<dbReference type="EMBL" id="QGNW01000029">
    <property type="protein sequence ID" value="RVX11874.1"/>
    <property type="molecule type" value="Genomic_DNA"/>
</dbReference>
<dbReference type="PRINTS" id="PR00385">
    <property type="entry name" value="P450"/>
</dbReference>
<dbReference type="Gene3D" id="1.10.630.10">
    <property type="entry name" value="Cytochrome P450"/>
    <property type="match status" value="1"/>
</dbReference>
<comment type="caution">
    <text evidence="2">The sequence shown here is derived from an EMBL/GenBank/DDBJ whole genome shotgun (WGS) entry which is preliminary data.</text>
</comment>
<dbReference type="PANTHER" id="PTHR47950">
    <property type="entry name" value="CYTOCHROME P450, FAMILY 76, SUBFAMILY C, POLYPEPTIDE 5-RELATED"/>
    <property type="match status" value="1"/>
</dbReference>
<dbReference type="SUPFAM" id="SSF48264">
    <property type="entry name" value="Cytochrome P450"/>
    <property type="match status" value="1"/>
</dbReference>
<sequence>MEMASGFVNERMKKQRTEGTKRKDFLDVLLEFEGNGRDEPAKTSDRDVNIFILEIFMAGSETSSSIVEWVMTELLRNPKSMSKVKDELARVVGADRNVEESDIDELQYLQAVVKETLRLHPPIPFLIPRSAIQDTSFMGYHIPKDTQVLVNAWAIGRDPGS</sequence>
<dbReference type="InterPro" id="IPR036396">
    <property type="entry name" value="Cyt_P450_sf"/>
</dbReference>
<dbReference type="GO" id="GO:0016705">
    <property type="term" value="F:oxidoreductase activity, acting on paired donors, with incorporation or reduction of molecular oxygen"/>
    <property type="evidence" value="ECO:0007669"/>
    <property type="project" value="InterPro"/>
</dbReference>
<organism evidence="2 3">
    <name type="scientific">Vitis vinifera</name>
    <name type="common">Grape</name>
    <dbReference type="NCBI Taxonomy" id="29760"/>
    <lineage>
        <taxon>Eukaryota</taxon>
        <taxon>Viridiplantae</taxon>
        <taxon>Streptophyta</taxon>
        <taxon>Embryophyta</taxon>
        <taxon>Tracheophyta</taxon>
        <taxon>Spermatophyta</taxon>
        <taxon>Magnoliopsida</taxon>
        <taxon>eudicotyledons</taxon>
        <taxon>Gunneridae</taxon>
        <taxon>Pentapetalae</taxon>
        <taxon>rosids</taxon>
        <taxon>Vitales</taxon>
        <taxon>Vitaceae</taxon>
        <taxon>Viteae</taxon>
        <taxon>Vitis</taxon>
    </lineage>
</organism>
<dbReference type="InterPro" id="IPR002401">
    <property type="entry name" value="Cyt_P450_E_grp-I"/>
</dbReference>
<dbReference type="InterPro" id="IPR001128">
    <property type="entry name" value="Cyt_P450"/>
</dbReference>
<dbReference type="GO" id="GO:0005506">
    <property type="term" value="F:iron ion binding"/>
    <property type="evidence" value="ECO:0007669"/>
    <property type="project" value="InterPro"/>
</dbReference>
<reference evidence="2 3" key="1">
    <citation type="journal article" date="2018" name="PLoS Genet.">
        <title>Population sequencing reveals clonal diversity and ancestral inbreeding in the grapevine cultivar Chardonnay.</title>
        <authorList>
            <person name="Roach M.J."/>
            <person name="Johnson D.L."/>
            <person name="Bohlmann J."/>
            <person name="van Vuuren H.J."/>
            <person name="Jones S.J."/>
            <person name="Pretorius I.S."/>
            <person name="Schmidt S.A."/>
            <person name="Borneman A.R."/>
        </authorList>
    </citation>
    <scope>NUCLEOTIDE SEQUENCE [LARGE SCALE GENOMIC DNA]</scope>
    <source>
        <strain evidence="3">cv. Chardonnay</strain>
        <tissue evidence="2">Leaf</tissue>
    </source>
</reference>
<evidence type="ECO:0000313" key="3">
    <source>
        <dbReference type="Proteomes" id="UP000288805"/>
    </source>
</evidence>
<gene>
    <name evidence="2" type="primary">CYP76A2_9</name>
    <name evidence="2" type="ORF">CK203_009498</name>
</gene>
<dbReference type="Pfam" id="PF00067">
    <property type="entry name" value="p450"/>
    <property type="match status" value="1"/>
</dbReference>
<dbReference type="AlphaFoldDB" id="A0A438JSD6"/>
<dbReference type="GO" id="GO:0004497">
    <property type="term" value="F:monooxygenase activity"/>
    <property type="evidence" value="ECO:0007669"/>
    <property type="project" value="InterPro"/>
</dbReference>
<dbReference type="Gramene" id="Vitis08g01495.t01">
    <property type="protein sequence ID" value="Vitis08g01495.t01.CDS"/>
    <property type="gene ID" value="Vitis08g01495"/>
</dbReference>
<dbReference type="PRINTS" id="PR00463">
    <property type="entry name" value="EP450I"/>
</dbReference>